<evidence type="ECO:0000313" key="2">
    <source>
        <dbReference type="Proteomes" id="UP001500889"/>
    </source>
</evidence>
<sequence length="102" mass="12025">MDSHHHSQNNVEYYCSNVHFEEFEKESGNYYREHASNVKKDRNLHPLDTYICLRHQIVLNKFHEDAQRKLPHGLEILRWATIALTSTLPASKLKQILSRALV</sequence>
<organism evidence="1 2">
    <name type="scientific">Drosophila madeirensis</name>
    <name type="common">Fruit fly</name>
    <dbReference type="NCBI Taxonomy" id="30013"/>
    <lineage>
        <taxon>Eukaryota</taxon>
        <taxon>Metazoa</taxon>
        <taxon>Ecdysozoa</taxon>
        <taxon>Arthropoda</taxon>
        <taxon>Hexapoda</taxon>
        <taxon>Insecta</taxon>
        <taxon>Pterygota</taxon>
        <taxon>Neoptera</taxon>
        <taxon>Endopterygota</taxon>
        <taxon>Diptera</taxon>
        <taxon>Brachycera</taxon>
        <taxon>Muscomorpha</taxon>
        <taxon>Ephydroidea</taxon>
        <taxon>Drosophilidae</taxon>
        <taxon>Drosophila</taxon>
        <taxon>Sophophora</taxon>
    </lineage>
</organism>
<accession>A0AAU9GEA3</accession>
<reference evidence="1 2" key="1">
    <citation type="submission" date="2024-02" db="EMBL/GenBank/DDBJ databases">
        <title>A chromosome-level genome assembly of Drosophila madeirensis, a fruit fly species endemic to Madeira island.</title>
        <authorList>
            <person name="Tomihara K."/>
            <person name="Llopart A."/>
            <person name="Yamamoto D."/>
        </authorList>
    </citation>
    <scope>NUCLEOTIDE SEQUENCE [LARGE SCALE GENOMIC DNA]</scope>
    <source>
        <strain evidence="1 2">RF1</strain>
    </source>
</reference>
<evidence type="ECO:0000313" key="1">
    <source>
        <dbReference type="EMBL" id="BFG05977.1"/>
    </source>
</evidence>
<dbReference type="Proteomes" id="UP001500889">
    <property type="component" value="Chromosome E"/>
</dbReference>
<name>A0AAU9GEA3_DROMD</name>
<keyword evidence="2" id="KW-1185">Reference proteome</keyword>
<protein>
    <submittedName>
        <fullName evidence="1">Uncharacterized protein</fullName>
    </submittedName>
</protein>
<dbReference type="AlphaFoldDB" id="A0AAU9GEA3"/>
<proteinExistence type="predicted"/>
<gene>
    <name evidence="1" type="ORF">DMAD_04582</name>
</gene>
<dbReference type="EMBL" id="AP029267">
    <property type="protein sequence ID" value="BFG05977.1"/>
    <property type="molecule type" value="Genomic_DNA"/>
</dbReference>